<evidence type="ECO:0000256" key="1">
    <source>
        <dbReference type="SAM" id="MobiDB-lite"/>
    </source>
</evidence>
<feature type="compositionally biased region" description="Low complexity" evidence="1">
    <location>
        <begin position="197"/>
        <end position="208"/>
    </location>
</feature>
<protein>
    <submittedName>
        <fullName evidence="3">Uncharacterized protein</fullName>
    </submittedName>
</protein>
<keyword evidence="2" id="KW-1133">Transmembrane helix</keyword>
<dbReference type="AlphaFoldDB" id="A0A0L0DRR1"/>
<feature type="transmembrane region" description="Helical" evidence="2">
    <location>
        <begin position="7"/>
        <end position="26"/>
    </location>
</feature>
<accession>A0A0L0DRR1</accession>
<name>A0A0L0DRR1_THETB</name>
<evidence type="ECO:0000313" key="4">
    <source>
        <dbReference type="Proteomes" id="UP000054408"/>
    </source>
</evidence>
<organism evidence="3 4">
    <name type="scientific">Thecamonas trahens ATCC 50062</name>
    <dbReference type="NCBI Taxonomy" id="461836"/>
    <lineage>
        <taxon>Eukaryota</taxon>
        <taxon>Apusozoa</taxon>
        <taxon>Apusomonadida</taxon>
        <taxon>Apusomonadidae</taxon>
        <taxon>Thecamonas</taxon>
    </lineage>
</organism>
<keyword evidence="2" id="KW-0812">Transmembrane</keyword>
<feature type="region of interest" description="Disordered" evidence="1">
    <location>
        <begin position="189"/>
        <end position="208"/>
    </location>
</feature>
<dbReference type="GeneID" id="25561297"/>
<evidence type="ECO:0000313" key="3">
    <source>
        <dbReference type="EMBL" id="KNC54701.1"/>
    </source>
</evidence>
<dbReference type="EMBL" id="GL349438">
    <property type="protein sequence ID" value="KNC54701.1"/>
    <property type="molecule type" value="Genomic_DNA"/>
</dbReference>
<proteinExistence type="predicted"/>
<evidence type="ECO:0000256" key="2">
    <source>
        <dbReference type="SAM" id="Phobius"/>
    </source>
</evidence>
<keyword evidence="2" id="KW-0472">Membrane</keyword>
<keyword evidence="4" id="KW-1185">Reference proteome</keyword>
<gene>
    <name evidence="3" type="ORF">AMSG_01551</name>
</gene>
<sequence>MENGIRWMAVMVMLLAMMVVCVERTVGQTDCGTLTECGSCAENTGGIVCGWCNGTMNACLPVVAEGNGYRGNCTTGNNLIIQAPFCDPDYEPVDPPSKSTADQIRDWFDDNLLYVIAGIIIIIFLCCLCCIIMCIRSRSADKKKEKKQNAAVAAVAGKGKGKDKQSKEDKTKAKQKAALAAIAGTSAGASAAGGAGAAKASPAPASASLDDVKLDDLAAEDMVDDMLGQDDNMFL</sequence>
<feature type="transmembrane region" description="Helical" evidence="2">
    <location>
        <begin position="112"/>
        <end position="135"/>
    </location>
</feature>
<dbReference type="Proteomes" id="UP000054408">
    <property type="component" value="Unassembled WGS sequence"/>
</dbReference>
<dbReference type="RefSeq" id="XP_013761601.1">
    <property type="nucleotide sequence ID" value="XM_013906147.1"/>
</dbReference>
<reference evidence="3 4" key="1">
    <citation type="submission" date="2010-05" db="EMBL/GenBank/DDBJ databases">
        <title>The Genome Sequence of Thecamonas trahens ATCC 50062.</title>
        <authorList>
            <consortium name="The Broad Institute Genome Sequencing Platform"/>
            <person name="Russ C."/>
            <person name="Cuomo C."/>
            <person name="Shea T."/>
            <person name="Young S.K."/>
            <person name="Zeng Q."/>
            <person name="Koehrsen M."/>
            <person name="Haas B."/>
            <person name="Borodovsky M."/>
            <person name="Guigo R."/>
            <person name="Alvarado L."/>
            <person name="Berlin A."/>
            <person name="Bochicchio J."/>
            <person name="Borenstein D."/>
            <person name="Chapman S."/>
            <person name="Chen Z."/>
            <person name="Freedman E."/>
            <person name="Gellesch M."/>
            <person name="Goldberg J."/>
            <person name="Griggs A."/>
            <person name="Gujja S."/>
            <person name="Heilman E."/>
            <person name="Heiman D."/>
            <person name="Hepburn T."/>
            <person name="Howarth C."/>
            <person name="Jen D."/>
            <person name="Larson L."/>
            <person name="Mehta T."/>
            <person name="Park D."/>
            <person name="Pearson M."/>
            <person name="Roberts A."/>
            <person name="Saif S."/>
            <person name="Shenoy N."/>
            <person name="Sisk P."/>
            <person name="Stolte C."/>
            <person name="Sykes S."/>
            <person name="Thomson T."/>
            <person name="Walk T."/>
            <person name="White J."/>
            <person name="Yandava C."/>
            <person name="Burger G."/>
            <person name="Gray M.W."/>
            <person name="Holland P.W.H."/>
            <person name="King N."/>
            <person name="Lang F.B.F."/>
            <person name="Roger A.J."/>
            <person name="Ruiz-Trillo I."/>
            <person name="Lander E."/>
            <person name="Nusbaum C."/>
        </authorList>
    </citation>
    <scope>NUCLEOTIDE SEQUENCE [LARGE SCALE GENOMIC DNA]</scope>
    <source>
        <strain evidence="3 4">ATCC 50062</strain>
    </source>
</reference>